<evidence type="ECO:0000256" key="1">
    <source>
        <dbReference type="SAM" id="Phobius"/>
    </source>
</evidence>
<keyword evidence="1" id="KW-0472">Membrane</keyword>
<feature type="transmembrane region" description="Helical" evidence="1">
    <location>
        <begin position="43"/>
        <end position="63"/>
    </location>
</feature>
<evidence type="ECO:0008006" key="4">
    <source>
        <dbReference type="Google" id="ProtNLM"/>
    </source>
</evidence>
<keyword evidence="1" id="KW-0812">Transmembrane</keyword>
<name>A0A0G1A8U0_9BACT</name>
<comment type="caution">
    <text evidence="2">The sequence shown here is derived from an EMBL/GenBank/DDBJ whole genome shotgun (WGS) entry which is preliminary data.</text>
</comment>
<dbReference type="AlphaFoldDB" id="A0A0G1A8U0"/>
<feature type="transmembrane region" description="Helical" evidence="1">
    <location>
        <begin position="149"/>
        <end position="166"/>
    </location>
</feature>
<protein>
    <recommendedName>
        <fullName evidence="4">CvpA family protein</fullName>
    </recommendedName>
</protein>
<proteinExistence type="predicted"/>
<accession>A0A0G1A8U0</accession>
<organism evidence="2 3">
    <name type="scientific">Candidatus Magasanikbacteria bacterium GW2011_GWA2_42_32</name>
    <dbReference type="NCBI Taxonomy" id="1619039"/>
    <lineage>
        <taxon>Bacteria</taxon>
        <taxon>Candidatus Magasanikiibacteriota</taxon>
    </lineage>
</organism>
<feature type="transmembrane region" description="Helical" evidence="1">
    <location>
        <begin position="106"/>
        <end position="129"/>
    </location>
</feature>
<evidence type="ECO:0000313" key="3">
    <source>
        <dbReference type="Proteomes" id="UP000034837"/>
    </source>
</evidence>
<evidence type="ECO:0000313" key="2">
    <source>
        <dbReference type="EMBL" id="KKS57445.1"/>
    </source>
</evidence>
<sequence length="172" mass="19370">MSFLSSALARIIALGFSADLILFFVIFLSGFVYTAFLGRRRVLLYLTSVYVALAVLAYAPFLGRIPEVISSTSKIIYFIVAFLILFFILSRGVLGQVFKRGGYISGWWQVLFLSFFQLALIVSIVFSFLPGASLNIFSLFTRIIFLDPWGRFILLIIPIILMAALARKDDKD</sequence>
<feature type="transmembrane region" description="Helical" evidence="1">
    <location>
        <begin position="12"/>
        <end position="36"/>
    </location>
</feature>
<reference evidence="2 3" key="1">
    <citation type="journal article" date="2015" name="Nature">
        <title>rRNA introns, odd ribosomes, and small enigmatic genomes across a large radiation of phyla.</title>
        <authorList>
            <person name="Brown C.T."/>
            <person name="Hug L.A."/>
            <person name="Thomas B.C."/>
            <person name="Sharon I."/>
            <person name="Castelle C.J."/>
            <person name="Singh A."/>
            <person name="Wilkins M.J."/>
            <person name="Williams K.H."/>
            <person name="Banfield J.F."/>
        </authorList>
    </citation>
    <scope>NUCLEOTIDE SEQUENCE [LARGE SCALE GENOMIC DNA]</scope>
</reference>
<keyword evidence="1" id="KW-1133">Transmembrane helix</keyword>
<gene>
    <name evidence="2" type="ORF">UV20_C0001G0085</name>
</gene>
<dbReference type="EMBL" id="LCDO01000001">
    <property type="protein sequence ID" value="KKS57445.1"/>
    <property type="molecule type" value="Genomic_DNA"/>
</dbReference>
<feature type="transmembrane region" description="Helical" evidence="1">
    <location>
        <begin position="75"/>
        <end position="94"/>
    </location>
</feature>
<dbReference type="Proteomes" id="UP000034837">
    <property type="component" value="Unassembled WGS sequence"/>
</dbReference>